<proteinExistence type="predicted"/>
<sequence>MFDKIESLEGLLEIKLQGLYDAEKQLTKALPKMAAQATDPQLKMGLEVHLRETENYVVRLEQVAKSLDMNLNGPSCKAMKGLIEEGEQLMALRATDEVRDAAIISAAQGVEHFEIAQYGTVVHFAKRLGLAAAADILGATLTEEKNTDELLNQLAISFIDEKAISPS</sequence>
<name>A0ABS0Q438_9BACT</name>
<dbReference type="PANTHER" id="PTHR30565:SF9">
    <property type="entry name" value="PROTEIN YCIF"/>
    <property type="match status" value="1"/>
</dbReference>
<accession>A0ABS0Q438</accession>
<organism evidence="1 2">
    <name type="scientific">Hymenobacter negativus</name>
    <dbReference type="NCBI Taxonomy" id="2795026"/>
    <lineage>
        <taxon>Bacteria</taxon>
        <taxon>Pseudomonadati</taxon>
        <taxon>Bacteroidota</taxon>
        <taxon>Cytophagia</taxon>
        <taxon>Cytophagales</taxon>
        <taxon>Hymenobacteraceae</taxon>
        <taxon>Hymenobacter</taxon>
    </lineage>
</organism>
<dbReference type="EMBL" id="JAEDAE010000002">
    <property type="protein sequence ID" value="MBH8557400.1"/>
    <property type="molecule type" value="Genomic_DNA"/>
</dbReference>
<keyword evidence="2" id="KW-1185">Reference proteome</keyword>
<dbReference type="CDD" id="cd07909">
    <property type="entry name" value="YciF"/>
    <property type="match status" value="1"/>
</dbReference>
<dbReference type="InterPro" id="IPR012347">
    <property type="entry name" value="Ferritin-like"/>
</dbReference>
<comment type="caution">
    <text evidence="1">The sequence shown here is derived from an EMBL/GenBank/DDBJ whole genome shotgun (WGS) entry which is preliminary data.</text>
</comment>
<dbReference type="InterPro" id="IPR047114">
    <property type="entry name" value="YciF"/>
</dbReference>
<protein>
    <submittedName>
        <fullName evidence="1">Ferritin-like domain-containing protein</fullName>
    </submittedName>
</protein>
<gene>
    <name evidence="1" type="ORF">I7X13_05035</name>
</gene>
<evidence type="ECO:0000313" key="2">
    <source>
        <dbReference type="Proteomes" id="UP000625631"/>
    </source>
</evidence>
<dbReference type="InterPro" id="IPR009078">
    <property type="entry name" value="Ferritin-like_SF"/>
</dbReference>
<dbReference type="SUPFAM" id="SSF47240">
    <property type="entry name" value="Ferritin-like"/>
    <property type="match status" value="1"/>
</dbReference>
<dbReference type="Proteomes" id="UP000625631">
    <property type="component" value="Unassembled WGS sequence"/>
</dbReference>
<dbReference type="PANTHER" id="PTHR30565">
    <property type="entry name" value="PROTEIN YCIF"/>
    <property type="match status" value="1"/>
</dbReference>
<evidence type="ECO:0000313" key="1">
    <source>
        <dbReference type="EMBL" id="MBH8557400.1"/>
    </source>
</evidence>
<dbReference type="Pfam" id="PF05974">
    <property type="entry name" value="DUF892"/>
    <property type="match status" value="1"/>
</dbReference>
<dbReference type="Gene3D" id="1.20.1260.10">
    <property type="match status" value="1"/>
</dbReference>
<dbReference type="InterPro" id="IPR010287">
    <property type="entry name" value="DUF892_YciF-like"/>
</dbReference>
<reference evidence="1 2" key="1">
    <citation type="submission" date="2020-12" db="EMBL/GenBank/DDBJ databases">
        <title>Hymenobacter sp.</title>
        <authorList>
            <person name="Kim M.K."/>
        </authorList>
    </citation>
    <scope>NUCLEOTIDE SEQUENCE [LARGE SCALE GENOMIC DNA]</scope>
    <source>
        <strain evidence="1 2">BT442</strain>
    </source>
</reference>
<dbReference type="RefSeq" id="WP_198074625.1">
    <property type="nucleotide sequence ID" value="NZ_JAEDAE010000002.1"/>
</dbReference>